<keyword evidence="1" id="KW-0732">Signal</keyword>
<gene>
    <name evidence="2" type="ORF">E5K02_03055</name>
</gene>
<accession>A0A4Z0QHH4</accession>
<evidence type="ECO:0000313" key="3">
    <source>
        <dbReference type="Proteomes" id="UP000298471"/>
    </source>
</evidence>
<feature type="chain" id="PRO_5021501493" evidence="1">
    <location>
        <begin position="21"/>
        <end position="177"/>
    </location>
</feature>
<feature type="signal peptide" evidence="1">
    <location>
        <begin position="1"/>
        <end position="20"/>
    </location>
</feature>
<dbReference type="RefSeq" id="WP_135391951.1">
    <property type="nucleotide sequence ID" value="NZ_SRMB01000001.1"/>
</dbReference>
<dbReference type="OrthoDB" id="5442117at2"/>
<reference evidence="2 3" key="1">
    <citation type="submission" date="2019-04" db="EMBL/GenBank/DDBJ databases">
        <authorList>
            <person name="Feng G."/>
            <person name="Zhang J."/>
            <person name="Zhu H."/>
        </authorList>
    </citation>
    <scope>NUCLEOTIDE SEQUENCE [LARGE SCALE GENOMIC DNA]</scope>
    <source>
        <strain evidence="2 3">9PBR-1</strain>
    </source>
</reference>
<dbReference type="Proteomes" id="UP000298471">
    <property type="component" value="Unassembled WGS sequence"/>
</dbReference>
<dbReference type="EMBL" id="SRMB01000001">
    <property type="protein sequence ID" value="TGE28461.1"/>
    <property type="molecule type" value="Genomic_DNA"/>
</dbReference>
<organism evidence="2 3">
    <name type="scientific">Hymenobacter metallicola</name>
    <dbReference type="NCBI Taxonomy" id="2563114"/>
    <lineage>
        <taxon>Bacteria</taxon>
        <taxon>Pseudomonadati</taxon>
        <taxon>Bacteroidota</taxon>
        <taxon>Cytophagia</taxon>
        <taxon>Cytophagales</taxon>
        <taxon>Hymenobacteraceae</taxon>
        <taxon>Hymenobacter</taxon>
    </lineage>
</organism>
<comment type="caution">
    <text evidence="2">The sequence shown here is derived from an EMBL/GenBank/DDBJ whole genome shotgun (WGS) entry which is preliminary data.</text>
</comment>
<keyword evidence="3" id="KW-1185">Reference proteome</keyword>
<name>A0A4Z0QHH4_9BACT</name>
<evidence type="ECO:0000256" key="1">
    <source>
        <dbReference type="SAM" id="SignalP"/>
    </source>
</evidence>
<sequence>MKLYSTLTGLLLLSSAPLLAQQAPASLQALDETYGYRGARFESDTSAFRDLALAETAGQTRYYRRKSEPKTLGEGEVADVTYGFYQGKLSVILIKAQGIKNSRAMLAALQQKAGTGTRSSAFAQRYAWNGKKVHMSYDENAMSNDAIVVLTCKKLKEKEMKQALKNQPTTKAAPIGS</sequence>
<protein>
    <submittedName>
        <fullName evidence="2">Uncharacterized protein</fullName>
    </submittedName>
</protein>
<evidence type="ECO:0000313" key="2">
    <source>
        <dbReference type="EMBL" id="TGE28461.1"/>
    </source>
</evidence>
<dbReference type="AlphaFoldDB" id="A0A4Z0QHH4"/>
<proteinExistence type="predicted"/>